<comment type="caution">
    <text evidence="1">The sequence shown here is derived from an EMBL/GenBank/DDBJ whole genome shotgun (WGS) entry which is preliminary data.</text>
</comment>
<dbReference type="EMBL" id="CAJVQC010000748">
    <property type="protein sequence ID" value="CAG8479566.1"/>
    <property type="molecule type" value="Genomic_DNA"/>
</dbReference>
<protein>
    <submittedName>
        <fullName evidence="1">13548_t:CDS:1</fullName>
    </submittedName>
</protein>
<proteinExistence type="predicted"/>
<sequence>EKEKKILEPILSDKTFPNDKLSEILSQLQNESNEWSESRIKTYWRNNRLNK</sequence>
<dbReference type="Proteomes" id="UP000789920">
    <property type="component" value="Unassembled WGS sequence"/>
</dbReference>
<evidence type="ECO:0000313" key="1">
    <source>
        <dbReference type="EMBL" id="CAG8479566.1"/>
    </source>
</evidence>
<keyword evidence="2" id="KW-1185">Reference proteome</keyword>
<accession>A0ACA9KL19</accession>
<feature type="non-terminal residue" evidence="1">
    <location>
        <position position="1"/>
    </location>
</feature>
<evidence type="ECO:0000313" key="2">
    <source>
        <dbReference type="Proteomes" id="UP000789920"/>
    </source>
</evidence>
<gene>
    <name evidence="1" type="ORF">RPERSI_LOCUS923</name>
</gene>
<organism evidence="1 2">
    <name type="scientific">Racocetra persica</name>
    <dbReference type="NCBI Taxonomy" id="160502"/>
    <lineage>
        <taxon>Eukaryota</taxon>
        <taxon>Fungi</taxon>
        <taxon>Fungi incertae sedis</taxon>
        <taxon>Mucoromycota</taxon>
        <taxon>Glomeromycotina</taxon>
        <taxon>Glomeromycetes</taxon>
        <taxon>Diversisporales</taxon>
        <taxon>Gigasporaceae</taxon>
        <taxon>Racocetra</taxon>
    </lineage>
</organism>
<name>A0ACA9KL19_9GLOM</name>
<reference evidence="1" key="1">
    <citation type="submission" date="2021-06" db="EMBL/GenBank/DDBJ databases">
        <authorList>
            <person name="Kallberg Y."/>
            <person name="Tangrot J."/>
            <person name="Rosling A."/>
        </authorList>
    </citation>
    <scope>NUCLEOTIDE SEQUENCE</scope>
    <source>
        <strain evidence="1">MA461A</strain>
    </source>
</reference>